<evidence type="ECO:0000256" key="1">
    <source>
        <dbReference type="ARBA" id="ARBA00008428"/>
    </source>
</evidence>
<feature type="binding site" evidence="17">
    <location>
        <position position="211"/>
    </location>
    <ligand>
        <name>ADP</name>
        <dbReference type="ChEBI" id="CHEBI:456216"/>
        <label>1</label>
    </ligand>
</feature>
<evidence type="ECO:0000256" key="9">
    <source>
        <dbReference type="ARBA" id="ARBA00023235"/>
    </source>
</evidence>
<dbReference type="EC" id="5.6.2.3" evidence="11 12"/>
<proteinExistence type="evidence at protein level"/>
<feature type="binding site" evidence="17">
    <location>
        <position position="213"/>
    </location>
    <ligand>
        <name>Mg(2+)</name>
        <dbReference type="ChEBI" id="CHEBI:18420"/>
        <label>1</label>
    </ligand>
</feature>
<keyword evidence="17" id="KW-0479">Metal-binding</keyword>
<dbReference type="GO" id="GO:0005829">
    <property type="term" value="C:cytosol"/>
    <property type="evidence" value="ECO:0000318"/>
    <property type="project" value="GO_Central"/>
</dbReference>
<dbReference type="Proteomes" id="UP000000798">
    <property type="component" value="Chromosome"/>
</dbReference>
<dbReference type="STRING" id="224324.aq_1472"/>
<keyword evidence="3 12" id="KW-0235">DNA replication</keyword>
<dbReference type="GO" id="GO:0042802">
    <property type="term" value="F:identical protein binding"/>
    <property type="evidence" value="ECO:0007669"/>
    <property type="project" value="UniProtKB-ARBA"/>
</dbReference>
<evidence type="ECO:0000256" key="5">
    <source>
        <dbReference type="ARBA" id="ARBA00022801"/>
    </source>
</evidence>
<dbReference type="GO" id="GO:0003678">
    <property type="term" value="F:DNA helicase activity"/>
    <property type="evidence" value="ECO:0000318"/>
    <property type="project" value="GO_Central"/>
</dbReference>
<evidence type="ECO:0000256" key="13">
    <source>
        <dbReference type="SAM" id="MobiDB-lite"/>
    </source>
</evidence>
<dbReference type="InterPro" id="IPR007692">
    <property type="entry name" value="DNA_helicase_DnaB"/>
</dbReference>
<evidence type="ECO:0000256" key="4">
    <source>
        <dbReference type="ARBA" id="ARBA00022741"/>
    </source>
</evidence>
<evidence type="ECO:0000256" key="2">
    <source>
        <dbReference type="ARBA" id="ARBA00022515"/>
    </source>
</evidence>
<keyword evidence="9" id="KW-0413">Isomerase</keyword>
<dbReference type="FunFam" id="3.40.50.300:FF:000076">
    <property type="entry name" value="Replicative DNA helicase"/>
    <property type="match status" value="1"/>
</dbReference>
<dbReference type="AlphaFoldDB" id="O67450"/>
<feature type="binding site" evidence="17">
    <location>
        <position position="246"/>
    </location>
    <ligand>
        <name>ADP</name>
        <dbReference type="ChEBI" id="CHEBI:456216"/>
        <label>2</label>
    </ligand>
</feature>
<protein>
    <recommendedName>
        <fullName evidence="11 12">Replicative DNA helicase</fullName>
        <ecNumber evidence="11 12">5.6.2.3</ecNumber>
    </recommendedName>
</protein>
<dbReference type="GO" id="GO:1990077">
    <property type="term" value="C:primosome complex"/>
    <property type="evidence" value="ECO:0007669"/>
    <property type="project" value="UniProtKB-UniRule"/>
</dbReference>
<dbReference type="GO" id="GO:0006260">
    <property type="term" value="P:DNA replication"/>
    <property type="evidence" value="ECO:0000318"/>
    <property type="project" value="GO_Central"/>
</dbReference>
<dbReference type="PANTHER" id="PTHR30153:SF2">
    <property type="entry name" value="REPLICATIVE DNA HELICASE"/>
    <property type="match status" value="1"/>
</dbReference>
<feature type="binding site" evidence="17">
    <location>
        <position position="210"/>
    </location>
    <ligand>
        <name>ADP</name>
        <dbReference type="ChEBI" id="CHEBI:456216"/>
        <label>1</label>
    </ligand>
</feature>
<gene>
    <name evidence="15" type="primary">dnaB</name>
    <name evidence="15" type="ordered locus">aq_1472</name>
</gene>
<feature type="binding site" evidence="17">
    <location>
        <position position="213"/>
    </location>
    <ligand>
        <name>ADP</name>
        <dbReference type="ChEBI" id="CHEBI:456216"/>
        <label>2</label>
    </ligand>
</feature>
<feature type="disulfide bond" evidence="17">
    <location>
        <begin position="9"/>
        <end position="41"/>
    </location>
</feature>
<dbReference type="FunFam" id="1.10.860.10:FF:000010">
    <property type="entry name" value="Replicative DNA helicase"/>
    <property type="match status" value="1"/>
</dbReference>
<feature type="domain" description="SF4 helicase" evidence="14">
    <location>
        <begin position="175"/>
        <end position="442"/>
    </location>
</feature>
<feature type="binding site" evidence="17">
    <location>
        <position position="211"/>
    </location>
    <ligand>
        <name>ADP</name>
        <dbReference type="ChEBI" id="CHEBI:456216"/>
        <label>2</label>
    </ligand>
</feature>
<comment type="catalytic activity">
    <reaction evidence="10 12">
        <text>ATP + H2O = ADP + phosphate + H(+)</text>
        <dbReference type="Rhea" id="RHEA:13065"/>
        <dbReference type="ChEBI" id="CHEBI:15377"/>
        <dbReference type="ChEBI" id="CHEBI:15378"/>
        <dbReference type="ChEBI" id="CHEBI:30616"/>
        <dbReference type="ChEBI" id="CHEBI:43474"/>
        <dbReference type="ChEBI" id="CHEBI:456216"/>
        <dbReference type="EC" id="5.6.2.3"/>
    </reaction>
</comment>
<feature type="binding site" evidence="17">
    <location>
        <position position="237"/>
    </location>
    <ligand>
        <name>Mg(2+)</name>
        <dbReference type="ChEBI" id="CHEBI:18420"/>
        <label>1</label>
    </ligand>
</feature>
<dbReference type="EvolutionaryTrace" id="O67450"/>
<dbReference type="InterPro" id="IPR003593">
    <property type="entry name" value="AAA+_ATPase"/>
</dbReference>
<reference evidence="17" key="2">
    <citation type="journal article" date="2013" name="Mol. Cell">
        <title>Nucleotide and partner-protein control of bacterial replicative helicase structure and function.</title>
        <authorList>
            <person name="Strycharska M.S."/>
            <person name="Arias-Palomo E."/>
            <person name="Lyubimov A.Y."/>
            <person name="Erzberger J.P."/>
            <person name="O'Shea V.L."/>
            <person name="Bustamante C.J."/>
            <person name="Berger J.M."/>
        </authorList>
    </citation>
    <scope>X-RAY CRYSTALLOGRAPHY (3.30 ANGSTROMS) OF 7-440 IN COMPLEX WITH ADP AND MG(2+)</scope>
    <scope>DISULFIDE BONDS</scope>
</reference>
<feature type="binding site" evidence="17">
    <location>
        <position position="209"/>
    </location>
    <ligand>
        <name>ADP</name>
        <dbReference type="ChEBI" id="CHEBI:456216"/>
        <label>2</label>
    </ligand>
</feature>
<feature type="binding site" evidence="17">
    <location>
        <position position="316"/>
    </location>
    <ligand>
        <name>Mg(2+)</name>
        <dbReference type="ChEBI" id="CHEBI:18420"/>
        <label>2</label>
    </ligand>
</feature>
<feature type="binding site" evidence="17">
    <location>
        <position position="214"/>
    </location>
    <ligand>
        <name>ADP</name>
        <dbReference type="ChEBI" id="CHEBI:456216"/>
        <label>1</label>
    </ligand>
</feature>
<dbReference type="CDD" id="cd00984">
    <property type="entry name" value="DnaB_C"/>
    <property type="match status" value="1"/>
</dbReference>
<dbReference type="PDBsum" id="4NMN"/>
<keyword evidence="16" id="KW-1185">Reference proteome</keyword>
<feature type="binding site" evidence="17">
    <location>
        <position position="209"/>
    </location>
    <ligand>
        <name>ADP</name>
        <dbReference type="ChEBI" id="CHEBI:456216"/>
        <label>1</label>
    </ligand>
</feature>
<feature type="binding site" evidence="17">
    <location>
        <position position="212"/>
    </location>
    <ligand>
        <name>ADP</name>
        <dbReference type="ChEBI" id="CHEBI:456216"/>
        <label>1</label>
    </ligand>
</feature>
<dbReference type="PATRIC" id="fig|224324.8.peg.1148"/>
<evidence type="ECO:0000256" key="10">
    <source>
        <dbReference type="ARBA" id="ARBA00048954"/>
    </source>
</evidence>
<dbReference type="EMBL" id="AE000657">
    <property type="protein sequence ID" value="AAC07414.1"/>
    <property type="molecule type" value="Genomic_DNA"/>
</dbReference>
<feature type="region of interest" description="Disordered" evidence="13">
    <location>
        <begin position="442"/>
        <end position="468"/>
    </location>
</feature>
<dbReference type="GO" id="GO:0016887">
    <property type="term" value="F:ATP hydrolysis activity"/>
    <property type="evidence" value="ECO:0007669"/>
    <property type="project" value="RHEA"/>
</dbReference>
<dbReference type="PANTHER" id="PTHR30153">
    <property type="entry name" value="REPLICATIVE DNA HELICASE DNAB"/>
    <property type="match status" value="1"/>
</dbReference>
<keyword evidence="6 12" id="KW-0347">Helicase</keyword>
<keyword evidence="7 12" id="KW-0067">ATP-binding</keyword>
<feature type="binding site" evidence="17">
    <location>
        <position position="393"/>
    </location>
    <ligand>
        <name>ADP</name>
        <dbReference type="ChEBI" id="CHEBI:456216"/>
        <label>2</label>
    </ligand>
</feature>
<feature type="binding site" evidence="17">
    <location>
        <position position="212"/>
    </location>
    <ligand>
        <name>ADP</name>
        <dbReference type="ChEBI" id="CHEBI:456216"/>
        <label>2</label>
    </ligand>
</feature>
<dbReference type="eggNOG" id="COG0305">
    <property type="taxonomic scope" value="Bacteria"/>
</dbReference>
<keyword evidence="17" id="KW-0002">3D-structure</keyword>
<dbReference type="GO" id="GO:0043139">
    <property type="term" value="F:5'-3' DNA helicase activity"/>
    <property type="evidence" value="ECO:0007669"/>
    <property type="project" value="UniProtKB-EC"/>
</dbReference>
<dbReference type="OrthoDB" id="9773982at2"/>
<dbReference type="SMART" id="SM00382">
    <property type="entry name" value="AAA"/>
    <property type="match status" value="1"/>
</dbReference>
<dbReference type="NCBIfam" id="TIGR00665">
    <property type="entry name" value="DnaB"/>
    <property type="match status" value="1"/>
</dbReference>
<dbReference type="InterPro" id="IPR036185">
    <property type="entry name" value="DNA_heli_DnaB-like_N_sf"/>
</dbReference>
<keyword evidence="8 12" id="KW-0238">DNA-binding</keyword>
<dbReference type="Pfam" id="PF03796">
    <property type="entry name" value="DnaB_C"/>
    <property type="match status" value="1"/>
</dbReference>
<feature type="binding site" evidence="17">
    <location>
        <position position="246"/>
    </location>
    <ligand>
        <name>ADP</name>
        <dbReference type="ChEBI" id="CHEBI:456216"/>
        <label>1</label>
    </ligand>
</feature>
<keyword evidence="4 12" id="KW-0547">Nucleotide-binding</keyword>
<evidence type="ECO:0000313" key="16">
    <source>
        <dbReference type="Proteomes" id="UP000000798"/>
    </source>
</evidence>
<dbReference type="InterPro" id="IPR007693">
    <property type="entry name" value="DNA_helicase_DnaB-like_N"/>
</dbReference>
<organism evidence="15 16">
    <name type="scientific">Aquifex aeolicus (strain VF5)</name>
    <dbReference type="NCBI Taxonomy" id="224324"/>
    <lineage>
        <taxon>Bacteria</taxon>
        <taxon>Pseudomonadati</taxon>
        <taxon>Aquificota</taxon>
        <taxon>Aquificia</taxon>
        <taxon>Aquificales</taxon>
        <taxon>Aquificaceae</taxon>
        <taxon>Aquifex</taxon>
    </lineage>
</organism>
<dbReference type="PROSITE" id="PS51199">
    <property type="entry name" value="SF4_HELICASE"/>
    <property type="match status" value="1"/>
</dbReference>
<dbReference type="EnsemblBacteria" id="AAC07414">
    <property type="protein sequence ID" value="AAC07414"/>
    <property type="gene ID" value="aq_1472"/>
</dbReference>
<keyword evidence="2 12" id="KW-0639">Primosome</keyword>
<evidence type="ECO:0000256" key="8">
    <source>
        <dbReference type="ARBA" id="ARBA00023125"/>
    </source>
</evidence>
<feature type="binding site" evidence="17">
    <location>
        <position position="213"/>
    </location>
    <ligand>
        <name>ADP</name>
        <dbReference type="ChEBI" id="CHEBI:456216"/>
        <label>1</label>
    </ligand>
</feature>
<evidence type="ECO:0000259" key="14">
    <source>
        <dbReference type="PROSITE" id="PS51199"/>
    </source>
</evidence>
<feature type="compositionally biased region" description="Acidic residues" evidence="13">
    <location>
        <begin position="445"/>
        <end position="468"/>
    </location>
</feature>
<dbReference type="GO" id="GO:0003677">
    <property type="term" value="F:DNA binding"/>
    <property type="evidence" value="ECO:0007669"/>
    <property type="project" value="UniProtKB-UniRule"/>
</dbReference>
<keyword evidence="5 12" id="KW-0378">Hydrolase</keyword>
<dbReference type="GO" id="GO:0046872">
    <property type="term" value="F:metal ion binding"/>
    <property type="evidence" value="ECO:0007669"/>
    <property type="project" value="UniProtKB-KW"/>
</dbReference>
<dbReference type="HOGENOM" id="CLU_005373_0_1_0"/>
<evidence type="ECO:0000256" key="3">
    <source>
        <dbReference type="ARBA" id="ARBA00022705"/>
    </source>
</evidence>
<dbReference type="KEGG" id="aae:aq_1472"/>
<accession>O67450</accession>
<evidence type="ECO:0000313" key="15">
    <source>
        <dbReference type="EMBL" id="AAC07414.1"/>
    </source>
</evidence>
<evidence type="ECO:0000256" key="12">
    <source>
        <dbReference type="RuleBase" id="RU362085"/>
    </source>
</evidence>
<dbReference type="InParanoid" id="O67450"/>
<evidence type="ECO:0000256" key="11">
    <source>
        <dbReference type="NCBIfam" id="TIGR00665"/>
    </source>
</evidence>
<dbReference type="PDB" id="4NMN">
    <property type="method" value="X-ray"/>
    <property type="resolution" value="3.30 A"/>
    <property type="chains" value="A/B=7-440"/>
</dbReference>
<reference evidence="15 16" key="1">
    <citation type="journal article" date="1998" name="Nature">
        <title>The complete genome of the hyperthermophilic bacterium Aquifex aeolicus.</title>
        <authorList>
            <person name="Deckert G."/>
            <person name="Warren P.V."/>
            <person name="Gaasterland T."/>
            <person name="Young W.G."/>
            <person name="Lenox A.L."/>
            <person name="Graham D.E."/>
            <person name="Overbeek R."/>
            <person name="Snead M.A."/>
            <person name="Keller M."/>
            <person name="Aujay M."/>
            <person name="Huber R."/>
            <person name="Feldman R.A."/>
            <person name="Short J.M."/>
            <person name="Olson G.J."/>
            <person name="Swanson R.V."/>
        </authorList>
    </citation>
    <scope>NUCLEOTIDE SEQUENCE [LARGE SCALE GENOMIC DNA]</scope>
    <source>
        <strain evidence="15 16">VF5</strain>
    </source>
</reference>
<dbReference type="EMDB" id="EMD-2508"/>
<dbReference type="Pfam" id="PF00772">
    <property type="entry name" value="DnaB"/>
    <property type="match status" value="1"/>
</dbReference>
<evidence type="ECO:0007829" key="17">
    <source>
        <dbReference type="PDB" id="4NMN"/>
    </source>
</evidence>
<dbReference type="GO" id="GO:0006269">
    <property type="term" value="P:DNA replication, synthesis of primer"/>
    <property type="evidence" value="ECO:0007669"/>
    <property type="project" value="UniProtKB-UniRule"/>
</dbReference>
<feature type="binding site" evidence="17">
    <location>
        <position position="213"/>
    </location>
    <ligand>
        <name>Mg(2+)</name>
        <dbReference type="ChEBI" id="CHEBI:18420"/>
        <label>2</label>
    </ligand>
</feature>
<dbReference type="Gene3D" id="3.40.50.300">
    <property type="entry name" value="P-loop containing nucleotide triphosphate hydrolases"/>
    <property type="match status" value="1"/>
</dbReference>
<dbReference type="PIR" id="H70427">
    <property type="entry name" value="H70427"/>
</dbReference>
<sequence length="468" mass="53666">MQFVDKLPCDESAERAVLGSMLEDPENIPLVLEYLKEEDFCIDEHKLLFRVLTNLWSEYGNKLDFVLIKDHLEKKNLLQKIPIDWLEELYEEAVSPDTLEEVCKIVKQRSAQRAIIQLGIELIHKGKENKDFHTLIEEAQSRIFSIAESATSTQFYHVKDVAEEVIELIYKFKSSDRLVTGLPSGFTELDLKTTGFHPGDLIILAARPGMGKTAFMLSIIYNLAKDEGKPSAVFSLEMSKEQLVMRLLSMMSEVPLFKIRSGSISNEDLKKLEASAIELAKYDIYLDDTPALTTTDLRIRARKLRKEKEVEFVAVDYLQLLRPPVRKSSRQEEVAEVSRNLKALAKELHIPVMALAQLSREVEKRSDKRPQLADLRESGQIEQDADLILFLHRPEYYKKKPNPEEQGIAEVIIAKQRQGPTDIVKLAFIKEYTKFANLEALPEQPPEEEELSEIIETQEDEGFEDIDF</sequence>
<dbReference type="RefSeq" id="WP_010880953.1">
    <property type="nucleotide sequence ID" value="NC_000918.1"/>
</dbReference>
<evidence type="ECO:0000256" key="6">
    <source>
        <dbReference type="ARBA" id="ARBA00022806"/>
    </source>
</evidence>
<comment type="function">
    <text evidence="12">The main replicative DNA helicase, it participates in initiation and elongation during chromosome replication. Travels ahead of the DNA replisome, separating dsDNA into templates for DNA synthesis. A processive ATP-dependent 5'-3' DNA helicase it has DNA-dependent ATPase activity.</text>
</comment>
<dbReference type="FunCoup" id="O67450">
    <property type="interactions" value="193"/>
</dbReference>
<dbReference type="GO" id="GO:0005524">
    <property type="term" value="F:ATP binding"/>
    <property type="evidence" value="ECO:0007669"/>
    <property type="project" value="UniProtKB-UniRule"/>
</dbReference>
<dbReference type="Gene3D" id="1.10.860.10">
    <property type="entry name" value="DNAb Helicase, Chain A"/>
    <property type="match status" value="1"/>
</dbReference>
<dbReference type="SUPFAM" id="SSF52540">
    <property type="entry name" value="P-loop containing nucleoside triphosphate hydrolases"/>
    <property type="match status" value="1"/>
</dbReference>
<dbReference type="SUPFAM" id="SSF48024">
    <property type="entry name" value="N-terminal domain of DnaB helicase"/>
    <property type="match status" value="1"/>
</dbReference>
<dbReference type="InterPro" id="IPR027417">
    <property type="entry name" value="P-loop_NTPase"/>
</dbReference>
<dbReference type="InterPro" id="IPR007694">
    <property type="entry name" value="DNA_helicase_DnaB-like_C"/>
</dbReference>
<dbReference type="InterPro" id="IPR016136">
    <property type="entry name" value="DNA_helicase_N/primase_C"/>
</dbReference>
<comment type="similarity">
    <text evidence="1 12">Belongs to the helicase family. DnaB subfamily.</text>
</comment>
<evidence type="ECO:0000256" key="7">
    <source>
        <dbReference type="ARBA" id="ARBA00022840"/>
    </source>
</evidence>
<name>O67450_AQUAE</name>
<dbReference type="SMR" id="O67450"/>